<geneLocation type="chloroplast" evidence="2"/>
<keyword evidence="1" id="KW-1133">Transmembrane helix</keyword>
<gene>
    <name evidence="2" type="primary">ycf55</name>
</gene>
<accession>A0A8K1YUX9</accession>
<protein>
    <recommendedName>
        <fullName evidence="3">Ycf55</fullName>
    </recommendedName>
</protein>
<evidence type="ECO:0000256" key="1">
    <source>
        <dbReference type="SAM" id="Phobius"/>
    </source>
</evidence>
<dbReference type="AlphaFoldDB" id="A0A8K1YUX9"/>
<name>A0A8K1YUX9_9FLOR</name>
<dbReference type="PIRSF" id="PIRSF036962">
    <property type="entry name" value="UCP036962_SignTr_Ycf55"/>
    <property type="match status" value="1"/>
</dbReference>
<keyword evidence="1" id="KW-0812">Transmembrane</keyword>
<evidence type="ECO:0008006" key="3">
    <source>
        <dbReference type="Google" id="ProtNLM"/>
    </source>
</evidence>
<keyword evidence="2" id="KW-0934">Plastid</keyword>
<dbReference type="EMBL" id="MN905507">
    <property type="protein sequence ID" value="UEQ12174.1"/>
    <property type="molecule type" value="Genomic_DNA"/>
</dbReference>
<feature type="transmembrane region" description="Helical" evidence="1">
    <location>
        <begin position="291"/>
        <end position="313"/>
    </location>
</feature>
<keyword evidence="2" id="KW-0150">Chloroplast</keyword>
<dbReference type="InterPro" id="IPR022552">
    <property type="entry name" value="UPF_Ycf55"/>
</dbReference>
<reference evidence="2" key="1">
    <citation type="submission" date="2020-01" db="EMBL/GenBank/DDBJ databases">
        <title>The chloroplast and mitochondrion of a new freshwater red algal species from China.</title>
        <authorList>
            <person name="Fang K."/>
            <person name="Xie S."/>
        </authorList>
    </citation>
    <scope>NUCLEOTIDE SEQUENCE</scope>
    <source>
        <strain evidence="2">SAS-FKP1901</strain>
    </source>
</reference>
<dbReference type="InterPro" id="IPR017077">
    <property type="entry name" value="Uncharacterised_Ycf55_algae"/>
</dbReference>
<keyword evidence="1" id="KW-0472">Membrane</keyword>
<organism evidence="2">
    <name type="scientific">Batrachospermum sp</name>
    <dbReference type="NCBI Taxonomy" id="31373"/>
    <lineage>
        <taxon>Eukaryota</taxon>
        <taxon>Rhodophyta</taxon>
        <taxon>Florideophyceae</taxon>
        <taxon>Nemaliophycidae</taxon>
        <taxon>Batrachospermales</taxon>
        <taxon>Batrachospermaceae</taxon>
        <taxon>Batrachospermum</taxon>
    </lineage>
</organism>
<dbReference type="Pfam" id="PF12452">
    <property type="entry name" value="DUF3685"/>
    <property type="match status" value="1"/>
</dbReference>
<proteinExistence type="predicted"/>
<evidence type="ECO:0000313" key="2">
    <source>
        <dbReference type="EMBL" id="UEQ12174.1"/>
    </source>
</evidence>
<sequence length="317" mass="37598">MIKYWPEKQGINLNNEVVNLFRYAYSKLDTNLHNNTSWILSIDIINIQVKRKLFKVVLYELEILVLDIIELNLTLEELKTLTKKITIDLIKKSIDNFYLLTQVQSTNFSQSHNLERFCDFNLFIDNLLIYLIFGSNTLTLNNTLFLEINVPTRYIEILLDNLVIQVSNIVFLNCITNQLSLSSLLVFLISNNLCNDTYISIKSLATFRNNLNWQDLIDYYLIQPKIVYNNRYKVWLLTPEGLSCKYIYACRENDFFKLSNLQLIIIVFLELQDFLLPKINNVIFNLSKVLIYTWGYFFNQFFKLLLKSVFFVFRTKK</sequence>